<gene>
    <name evidence="9" type="ORF">METZ01_LOCUS29400</name>
</gene>
<dbReference type="InterPro" id="IPR009056">
    <property type="entry name" value="Cyt_c-like_dom"/>
</dbReference>
<dbReference type="PROSITE" id="PS51007">
    <property type="entry name" value="CYTC"/>
    <property type="match status" value="1"/>
</dbReference>
<comment type="cofactor">
    <cofactor evidence="1">
        <name>pyrroloquinoline quinone</name>
        <dbReference type="ChEBI" id="CHEBI:58442"/>
    </cofactor>
</comment>
<dbReference type="GO" id="GO:0020037">
    <property type="term" value="F:heme binding"/>
    <property type="evidence" value="ECO:0007669"/>
    <property type="project" value="InterPro"/>
</dbReference>
<dbReference type="PROSITE" id="PS51257">
    <property type="entry name" value="PROKAR_LIPOPROTEIN"/>
    <property type="match status" value="1"/>
</dbReference>
<dbReference type="SMART" id="SM00564">
    <property type="entry name" value="PQQ"/>
    <property type="match status" value="3"/>
</dbReference>
<dbReference type="InterPro" id="IPR011047">
    <property type="entry name" value="Quinoprotein_ADH-like_sf"/>
</dbReference>
<proteinExistence type="inferred from homology"/>
<dbReference type="SUPFAM" id="SSF46626">
    <property type="entry name" value="Cytochrome c"/>
    <property type="match status" value="1"/>
</dbReference>
<evidence type="ECO:0000256" key="3">
    <source>
        <dbReference type="ARBA" id="ARBA00022617"/>
    </source>
</evidence>
<protein>
    <recommendedName>
        <fullName evidence="8">Cytochrome c domain-containing protein</fullName>
    </recommendedName>
</protein>
<dbReference type="GO" id="GO:0016491">
    <property type="term" value="F:oxidoreductase activity"/>
    <property type="evidence" value="ECO:0007669"/>
    <property type="project" value="UniProtKB-KW"/>
</dbReference>
<keyword evidence="3" id="KW-0349">Heme</keyword>
<name>A0A381QB51_9ZZZZ</name>
<dbReference type="AlphaFoldDB" id="A0A381QB51"/>
<dbReference type="Gene3D" id="1.10.760.10">
    <property type="entry name" value="Cytochrome c-like domain"/>
    <property type="match status" value="1"/>
</dbReference>
<sequence length="742" mass="82173">MRKFQNYTNLSVGLLMAGLLGACDADVPSINIESNNSSVQAPPLATPTEPINSAASVAPIAPVVATEPGWVDDQRIINLPISEPGSWPTYGQTYKEQRFSQLTQITPENIDELGLAWSRQIGDYNMRMQGTPLVVDGVMYVTNGWSVVYALDATTGDEIWHYDPEVDRSYIRLACCGPAHNRGAAVYKGKVYVGTFDGRLVAIDATTGEEVWDVDTWIPEGLGRFNITGAPRAAAGKVYIGQGSSESGHRRGYVTAYDADTGDVDWRFFLVPGDPSKPFEHPEMEMAAQTWGGEWWKYGGGGTAWNSLVYDEDFNSLYIGVGNGAPWPREIRSPGGGDDLFLASIVSVDVETGRMNWFYQTVPGDNWDYSSAMDITLGEIELNGETRKVLLQAPKNGFFYILDREDGELLRAHAYTDGITWATHVDMETGRPVENPDVVYETDPQWILPANSGAHNWEPQSWDNDQGLMYFYYHDIANFYSLDETFVKTGVYEIRERGLSLGWGEGAYRRELEAKAAPRPESKAFVGAFDPITGQYKWRHPLESIYNGGVLATRSGLMFQGEGTGDFVVRETDTGMPIWNYRAPGTFRSTSVMSYQIDNTQYIAAMMNGNRTIDLGGTLVVFKLNGNSTLQVSDIVQSEIPDQPADDYSRELVNEGDTLYHAQCASCHGGIGIPSEVAIVAPDLRLMTLGTHSDFEDIVINGARSERGMPDFEDALTNEQIEAIRGFIVTQAKELKDWQQNR</sequence>
<organism evidence="9">
    <name type="scientific">marine metagenome</name>
    <dbReference type="NCBI Taxonomy" id="408172"/>
    <lineage>
        <taxon>unclassified sequences</taxon>
        <taxon>metagenomes</taxon>
        <taxon>ecological metagenomes</taxon>
    </lineage>
</organism>
<dbReference type="Gene3D" id="2.140.10.10">
    <property type="entry name" value="Quinoprotein alcohol dehydrogenase-like superfamily"/>
    <property type="match status" value="1"/>
</dbReference>
<comment type="similarity">
    <text evidence="2">Belongs to the bacterial PQQ dehydrogenase family.</text>
</comment>
<dbReference type="GO" id="GO:0009055">
    <property type="term" value="F:electron transfer activity"/>
    <property type="evidence" value="ECO:0007669"/>
    <property type="project" value="InterPro"/>
</dbReference>
<dbReference type="GO" id="GO:0046872">
    <property type="term" value="F:metal ion binding"/>
    <property type="evidence" value="ECO:0007669"/>
    <property type="project" value="UniProtKB-KW"/>
</dbReference>
<dbReference type="EMBL" id="UINC01001283">
    <property type="protein sequence ID" value="SUZ76546.1"/>
    <property type="molecule type" value="Genomic_DNA"/>
</dbReference>
<keyword evidence="6" id="KW-0560">Oxidoreductase</keyword>
<dbReference type="PANTHER" id="PTHR32303">
    <property type="entry name" value="QUINOPROTEIN ALCOHOL DEHYDROGENASE (CYTOCHROME C)"/>
    <property type="match status" value="1"/>
</dbReference>
<keyword evidence="4" id="KW-0479">Metal-binding</keyword>
<accession>A0A381QB51</accession>
<dbReference type="InterPro" id="IPR002372">
    <property type="entry name" value="PQQ_rpt_dom"/>
</dbReference>
<evidence type="ECO:0000313" key="9">
    <source>
        <dbReference type="EMBL" id="SUZ76546.1"/>
    </source>
</evidence>
<dbReference type="Pfam" id="PF13360">
    <property type="entry name" value="PQQ_2"/>
    <property type="match status" value="1"/>
</dbReference>
<evidence type="ECO:0000256" key="7">
    <source>
        <dbReference type="ARBA" id="ARBA00023004"/>
    </source>
</evidence>
<evidence type="ECO:0000259" key="8">
    <source>
        <dbReference type="PROSITE" id="PS51007"/>
    </source>
</evidence>
<evidence type="ECO:0000256" key="6">
    <source>
        <dbReference type="ARBA" id="ARBA00023002"/>
    </source>
</evidence>
<feature type="domain" description="Cytochrome c" evidence="8">
    <location>
        <begin position="651"/>
        <end position="732"/>
    </location>
</feature>
<evidence type="ECO:0000256" key="4">
    <source>
        <dbReference type="ARBA" id="ARBA00022723"/>
    </source>
</evidence>
<keyword evidence="7" id="KW-0408">Iron</keyword>
<reference evidence="9" key="1">
    <citation type="submission" date="2018-05" db="EMBL/GenBank/DDBJ databases">
        <authorList>
            <person name="Lanie J.A."/>
            <person name="Ng W.-L."/>
            <person name="Kazmierczak K.M."/>
            <person name="Andrzejewski T.M."/>
            <person name="Davidsen T.M."/>
            <person name="Wayne K.J."/>
            <person name="Tettelin H."/>
            <person name="Glass J.I."/>
            <person name="Rusch D."/>
            <person name="Podicherti R."/>
            <person name="Tsui H.-C.T."/>
            <person name="Winkler M.E."/>
        </authorList>
    </citation>
    <scope>NUCLEOTIDE SEQUENCE</scope>
</reference>
<dbReference type="InterPro" id="IPR018391">
    <property type="entry name" value="PQQ_b-propeller_rpt"/>
</dbReference>
<evidence type="ECO:0000256" key="1">
    <source>
        <dbReference type="ARBA" id="ARBA00001931"/>
    </source>
</evidence>
<dbReference type="PANTHER" id="PTHR32303:SF20">
    <property type="entry name" value="QUINOPROTEIN ETHANOL DEHYDROGENASE"/>
    <property type="match status" value="1"/>
</dbReference>
<keyword evidence="5" id="KW-0732">Signal</keyword>
<evidence type="ECO:0000256" key="5">
    <source>
        <dbReference type="ARBA" id="ARBA00022729"/>
    </source>
</evidence>
<dbReference type="InterPro" id="IPR036909">
    <property type="entry name" value="Cyt_c-like_dom_sf"/>
</dbReference>
<dbReference type="SUPFAM" id="SSF50998">
    <property type="entry name" value="Quinoprotein alcohol dehydrogenase-like"/>
    <property type="match status" value="1"/>
</dbReference>
<evidence type="ECO:0000256" key="2">
    <source>
        <dbReference type="ARBA" id="ARBA00008156"/>
    </source>
</evidence>
<dbReference type="Pfam" id="PF13442">
    <property type="entry name" value="Cytochrome_CBB3"/>
    <property type="match status" value="1"/>
</dbReference>
<dbReference type="Pfam" id="PF01011">
    <property type="entry name" value="PQQ"/>
    <property type="match status" value="1"/>
</dbReference>